<name>A0ABP6E1A0_9ACTN</name>
<gene>
    <name evidence="1" type="ORF">GCM10010412_028150</name>
</gene>
<keyword evidence="2" id="KW-1185">Reference proteome</keyword>
<evidence type="ECO:0000313" key="1">
    <source>
        <dbReference type="EMBL" id="GAA2657489.1"/>
    </source>
</evidence>
<proteinExistence type="predicted"/>
<sequence>MSVQAEPPSGECRASITSWRVEAGEQAPPTVSRPGYRIRLRARCPGCGHEGPLRSEEEEAVEDACDHAFPDWRDMPVMEPRPYEDARRERWYAAARAVYPRGWFEREGPVREYRPHGGMRPLLGAAPGGGYSVGVACEPPASPPAPALQQSLFG</sequence>
<evidence type="ECO:0000313" key="2">
    <source>
        <dbReference type="Proteomes" id="UP001501666"/>
    </source>
</evidence>
<organism evidence="1 2">
    <name type="scientific">Nonomuraea recticatena</name>
    <dbReference type="NCBI Taxonomy" id="46178"/>
    <lineage>
        <taxon>Bacteria</taxon>
        <taxon>Bacillati</taxon>
        <taxon>Actinomycetota</taxon>
        <taxon>Actinomycetes</taxon>
        <taxon>Streptosporangiales</taxon>
        <taxon>Streptosporangiaceae</taxon>
        <taxon>Nonomuraea</taxon>
    </lineage>
</organism>
<reference evidence="2" key="1">
    <citation type="journal article" date="2019" name="Int. J. Syst. Evol. Microbiol.">
        <title>The Global Catalogue of Microorganisms (GCM) 10K type strain sequencing project: providing services to taxonomists for standard genome sequencing and annotation.</title>
        <authorList>
            <consortium name="The Broad Institute Genomics Platform"/>
            <consortium name="The Broad Institute Genome Sequencing Center for Infectious Disease"/>
            <person name="Wu L."/>
            <person name="Ma J."/>
        </authorList>
    </citation>
    <scope>NUCLEOTIDE SEQUENCE [LARGE SCALE GENOMIC DNA]</scope>
    <source>
        <strain evidence="2">JCM 6835</strain>
    </source>
</reference>
<comment type="caution">
    <text evidence="1">The sequence shown here is derived from an EMBL/GenBank/DDBJ whole genome shotgun (WGS) entry which is preliminary data.</text>
</comment>
<dbReference type="Pfam" id="PF19876">
    <property type="entry name" value="DUF6349"/>
    <property type="match status" value="1"/>
</dbReference>
<dbReference type="InterPro" id="IPR045930">
    <property type="entry name" value="DUF6349"/>
</dbReference>
<dbReference type="Proteomes" id="UP001501666">
    <property type="component" value="Unassembled WGS sequence"/>
</dbReference>
<accession>A0ABP6E1A0</accession>
<dbReference type="EMBL" id="BAAATE010000006">
    <property type="protein sequence ID" value="GAA2657489.1"/>
    <property type="molecule type" value="Genomic_DNA"/>
</dbReference>
<protein>
    <submittedName>
        <fullName evidence="1">Uncharacterized protein</fullName>
    </submittedName>
</protein>